<feature type="non-terminal residue" evidence="1">
    <location>
        <position position="1"/>
    </location>
</feature>
<organism evidence="1 2">
    <name type="scientific">Racocetra persica</name>
    <dbReference type="NCBI Taxonomy" id="160502"/>
    <lineage>
        <taxon>Eukaryota</taxon>
        <taxon>Fungi</taxon>
        <taxon>Fungi incertae sedis</taxon>
        <taxon>Mucoromycota</taxon>
        <taxon>Glomeromycotina</taxon>
        <taxon>Glomeromycetes</taxon>
        <taxon>Diversisporales</taxon>
        <taxon>Gigasporaceae</taxon>
        <taxon>Racocetra</taxon>
    </lineage>
</organism>
<dbReference type="EMBL" id="CAJVQC010001474">
    <property type="protein sequence ID" value="CAG8495046.1"/>
    <property type="molecule type" value="Genomic_DNA"/>
</dbReference>
<gene>
    <name evidence="1" type="ORF">RPERSI_LOCUS1564</name>
</gene>
<proteinExistence type="predicted"/>
<dbReference type="Proteomes" id="UP000789920">
    <property type="component" value="Unassembled WGS sequence"/>
</dbReference>
<sequence length="99" mass="11718">KKFYHWDSLGGANWGYAEGLVRELLSQIHSTDNLNLKQFLVKRQEVRQNNGWECGIAIIATMKRIREKYSGSIKDIELGEFDFKKVREELRMKYLQEHS</sequence>
<name>A0ACA9KUZ9_9GLOM</name>
<evidence type="ECO:0000313" key="2">
    <source>
        <dbReference type="Proteomes" id="UP000789920"/>
    </source>
</evidence>
<evidence type="ECO:0000313" key="1">
    <source>
        <dbReference type="EMBL" id="CAG8495046.1"/>
    </source>
</evidence>
<keyword evidence="2" id="KW-1185">Reference proteome</keyword>
<comment type="caution">
    <text evidence="1">The sequence shown here is derived from an EMBL/GenBank/DDBJ whole genome shotgun (WGS) entry which is preliminary data.</text>
</comment>
<accession>A0ACA9KUZ9</accession>
<reference evidence="1" key="1">
    <citation type="submission" date="2021-06" db="EMBL/GenBank/DDBJ databases">
        <authorList>
            <person name="Kallberg Y."/>
            <person name="Tangrot J."/>
            <person name="Rosling A."/>
        </authorList>
    </citation>
    <scope>NUCLEOTIDE SEQUENCE</scope>
    <source>
        <strain evidence="1">MA461A</strain>
    </source>
</reference>
<protein>
    <submittedName>
        <fullName evidence="1">25215_t:CDS:1</fullName>
    </submittedName>
</protein>